<evidence type="ECO:0000256" key="4">
    <source>
        <dbReference type="ARBA" id="ARBA00022692"/>
    </source>
</evidence>
<dbReference type="STRING" id="2903.R1DFL9"/>
<dbReference type="GO" id="GO:0006633">
    <property type="term" value="P:fatty acid biosynthetic process"/>
    <property type="evidence" value="ECO:0007669"/>
    <property type="project" value="UniProtKB-KW"/>
</dbReference>
<reference evidence="12" key="1">
    <citation type="journal article" date="2013" name="Nature">
        <title>Pan genome of the phytoplankton Emiliania underpins its global distribution.</title>
        <authorList>
            <person name="Read B.A."/>
            <person name="Kegel J."/>
            <person name="Klute M.J."/>
            <person name="Kuo A."/>
            <person name="Lefebvre S.C."/>
            <person name="Maumus F."/>
            <person name="Mayer C."/>
            <person name="Miller J."/>
            <person name="Monier A."/>
            <person name="Salamov A."/>
            <person name="Young J."/>
            <person name="Aguilar M."/>
            <person name="Claverie J.M."/>
            <person name="Frickenhaus S."/>
            <person name="Gonzalez K."/>
            <person name="Herman E.K."/>
            <person name="Lin Y.C."/>
            <person name="Napier J."/>
            <person name="Ogata H."/>
            <person name="Sarno A.F."/>
            <person name="Shmutz J."/>
            <person name="Schroeder D."/>
            <person name="de Vargas C."/>
            <person name="Verret F."/>
            <person name="von Dassow P."/>
            <person name="Valentin K."/>
            <person name="Van de Peer Y."/>
            <person name="Wheeler G."/>
            <person name="Dacks J.B."/>
            <person name="Delwiche C.F."/>
            <person name="Dyhrman S.T."/>
            <person name="Glockner G."/>
            <person name="John U."/>
            <person name="Richards T."/>
            <person name="Worden A.Z."/>
            <person name="Zhang X."/>
            <person name="Grigoriev I.V."/>
            <person name="Allen A.E."/>
            <person name="Bidle K."/>
            <person name="Borodovsky M."/>
            <person name="Bowler C."/>
            <person name="Brownlee C."/>
            <person name="Cock J.M."/>
            <person name="Elias M."/>
            <person name="Gladyshev V.N."/>
            <person name="Groth M."/>
            <person name="Guda C."/>
            <person name="Hadaegh A."/>
            <person name="Iglesias-Rodriguez M.D."/>
            <person name="Jenkins J."/>
            <person name="Jones B.M."/>
            <person name="Lawson T."/>
            <person name="Leese F."/>
            <person name="Lindquist E."/>
            <person name="Lobanov A."/>
            <person name="Lomsadze A."/>
            <person name="Malik S.B."/>
            <person name="Marsh M.E."/>
            <person name="Mackinder L."/>
            <person name="Mock T."/>
            <person name="Mueller-Roeber B."/>
            <person name="Pagarete A."/>
            <person name="Parker M."/>
            <person name="Probert I."/>
            <person name="Quesneville H."/>
            <person name="Raines C."/>
            <person name="Rensing S.A."/>
            <person name="Riano-Pachon D.M."/>
            <person name="Richier S."/>
            <person name="Rokitta S."/>
            <person name="Shiraiwa Y."/>
            <person name="Soanes D.M."/>
            <person name="van der Giezen M."/>
            <person name="Wahlund T.M."/>
            <person name="Williams B."/>
            <person name="Wilson W."/>
            <person name="Wolfe G."/>
            <person name="Wurch L.L."/>
        </authorList>
    </citation>
    <scope>NUCLEOTIDE SEQUENCE</scope>
</reference>
<name>A0A0D3I8E4_EMIH1</name>
<comment type="similarity">
    <text evidence="2">Belongs to the fatty acid desaturase type 1 family.</text>
</comment>
<comment type="subcellular location">
    <subcellularLocation>
        <location evidence="1">Membrane</location>
        <topology evidence="1">Multi-pass membrane protein</topology>
    </subcellularLocation>
</comment>
<evidence type="ECO:0000256" key="5">
    <source>
        <dbReference type="ARBA" id="ARBA00022832"/>
    </source>
</evidence>
<proteinExistence type="inferred from homology"/>
<evidence type="ECO:0000313" key="12">
    <source>
        <dbReference type="Proteomes" id="UP000013827"/>
    </source>
</evidence>
<evidence type="ECO:0008006" key="13">
    <source>
        <dbReference type="Google" id="ProtNLM"/>
    </source>
</evidence>
<accession>A0A0D3I8E4</accession>
<protein>
    <recommendedName>
        <fullName evidence="13">Fatty acid desaturase domain-containing protein</fullName>
    </recommendedName>
</protein>
<dbReference type="AlphaFoldDB" id="A0A0D3I8E4"/>
<keyword evidence="9" id="KW-0472">Membrane</keyword>
<evidence type="ECO:0000313" key="11">
    <source>
        <dbReference type="EnsemblProtists" id="EOD07529"/>
    </source>
</evidence>
<keyword evidence="7" id="KW-0560">Oxidoreductase</keyword>
<keyword evidence="6" id="KW-1133">Transmembrane helix</keyword>
<organism evidence="11 12">
    <name type="scientific">Emiliania huxleyi (strain CCMP1516)</name>
    <dbReference type="NCBI Taxonomy" id="280463"/>
    <lineage>
        <taxon>Eukaryota</taxon>
        <taxon>Haptista</taxon>
        <taxon>Haptophyta</taxon>
        <taxon>Prymnesiophyceae</taxon>
        <taxon>Isochrysidales</taxon>
        <taxon>Noelaerhabdaceae</taxon>
        <taxon>Emiliania</taxon>
    </lineage>
</organism>
<dbReference type="Proteomes" id="UP000013827">
    <property type="component" value="Unassembled WGS sequence"/>
</dbReference>
<keyword evidence="4" id="KW-0812">Transmembrane</keyword>
<evidence type="ECO:0000256" key="2">
    <source>
        <dbReference type="ARBA" id="ARBA00009295"/>
    </source>
</evidence>
<dbReference type="InterPro" id="IPR015876">
    <property type="entry name" value="Acyl-CoA_DS"/>
</dbReference>
<evidence type="ECO:0000256" key="9">
    <source>
        <dbReference type="ARBA" id="ARBA00023136"/>
    </source>
</evidence>
<dbReference type="PANTHER" id="PTHR11351:SF31">
    <property type="entry name" value="DESATURASE 1, ISOFORM A-RELATED"/>
    <property type="match status" value="1"/>
</dbReference>
<dbReference type="GO" id="GO:0016020">
    <property type="term" value="C:membrane"/>
    <property type="evidence" value="ECO:0007669"/>
    <property type="project" value="UniProtKB-SubCell"/>
</dbReference>
<reference evidence="11" key="2">
    <citation type="submission" date="2024-10" db="UniProtKB">
        <authorList>
            <consortium name="EnsemblProtists"/>
        </authorList>
    </citation>
    <scope>IDENTIFICATION</scope>
</reference>
<dbReference type="EnsemblProtists" id="EOD07529">
    <property type="protein sequence ID" value="EOD07529"/>
    <property type="gene ID" value="EMIHUDRAFT_56174"/>
</dbReference>
<dbReference type="HOGENOM" id="CLU_027359_1_2_1"/>
<sequence length="230" mass="25143">CLCANLASHRYFSHHSFRVSRPVQLVLGIASASSGQGGPLWWASNHTEHHRHCDQPHDPHSPGVNTACSRTQLFFQVVYAHVLWMTRRRHLDTDVNNVPQLASHPELWLCDVLWPRLTDAALDLLHNATQAALMPLGWRPDLPSPAVDALPLALHLTMLVNSYCHAWGPSSGCAAIDVPWLAFIGGGAGWHSGHHDDPRCANHGAIKRGPDATYGVICVLETLGLASAVR</sequence>
<keyword evidence="10" id="KW-0275">Fatty acid biosynthesis</keyword>
<keyword evidence="3" id="KW-0444">Lipid biosynthesis</keyword>
<evidence type="ECO:0000256" key="7">
    <source>
        <dbReference type="ARBA" id="ARBA00023002"/>
    </source>
</evidence>
<dbReference type="KEGG" id="ehx:EMIHUDRAFT_56174"/>
<dbReference type="RefSeq" id="XP_005759958.1">
    <property type="nucleotide sequence ID" value="XM_005759901.1"/>
</dbReference>
<dbReference type="GO" id="GO:0016717">
    <property type="term" value="F:oxidoreductase activity, acting on paired donors, with oxidation of a pair of donors resulting in the reduction of molecular oxygen to two molecules of water"/>
    <property type="evidence" value="ECO:0007669"/>
    <property type="project" value="InterPro"/>
</dbReference>
<keyword evidence="8" id="KW-0443">Lipid metabolism</keyword>
<dbReference type="PANTHER" id="PTHR11351">
    <property type="entry name" value="ACYL-COA DESATURASE"/>
    <property type="match status" value="1"/>
</dbReference>
<evidence type="ECO:0000256" key="6">
    <source>
        <dbReference type="ARBA" id="ARBA00022989"/>
    </source>
</evidence>
<evidence type="ECO:0000256" key="3">
    <source>
        <dbReference type="ARBA" id="ARBA00022516"/>
    </source>
</evidence>
<evidence type="ECO:0000256" key="1">
    <source>
        <dbReference type="ARBA" id="ARBA00004141"/>
    </source>
</evidence>
<keyword evidence="5" id="KW-0276">Fatty acid metabolism</keyword>
<dbReference type="PaxDb" id="2903-EOD07529"/>
<dbReference type="eggNOG" id="KOG1600">
    <property type="taxonomic scope" value="Eukaryota"/>
</dbReference>
<evidence type="ECO:0000256" key="8">
    <source>
        <dbReference type="ARBA" id="ARBA00023098"/>
    </source>
</evidence>
<dbReference type="GeneID" id="17253679"/>
<evidence type="ECO:0000256" key="10">
    <source>
        <dbReference type="ARBA" id="ARBA00023160"/>
    </source>
</evidence>
<keyword evidence="12" id="KW-1185">Reference proteome</keyword>